<dbReference type="Pfam" id="PF01426">
    <property type="entry name" value="BAH"/>
    <property type="match status" value="1"/>
</dbReference>
<feature type="compositionally biased region" description="Basic residues" evidence="1">
    <location>
        <begin position="16"/>
        <end position="27"/>
    </location>
</feature>
<feature type="compositionally biased region" description="Polar residues" evidence="1">
    <location>
        <begin position="655"/>
        <end position="685"/>
    </location>
</feature>
<reference evidence="4" key="1">
    <citation type="submission" date="2021-02" db="EMBL/GenBank/DDBJ databases">
        <authorList>
            <person name="Nowell W R."/>
        </authorList>
    </citation>
    <scope>NUCLEOTIDE SEQUENCE</scope>
</reference>
<dbReference type="GO" id="GO:0031507">
    <property type="term" value="P:heterochromatin formation"/>
    <property type="evidence" value="ECO:0007669"/>
    <property type="project" value="TreeGrafter"/>
</dbReference>
<feature type="compositionally biased region" description="Low complexity" evidence="1">
    <location>
        <begin position="464"/>
        <end position="473"/>
    </location>
</feature>
<feature type="compositionally biased region" description="Basic residues" evidence="1">
    <location>
        <begin position="838"/>
        <end position="852"/>
    </location>
</feature>
<feature type="region of interest" description="Disordered" evidence="1">
    <location>
        <begin position="544"/>
        <end position="612"/>
    </location>
</feature>
<dbReference type="GO" id="GO:0000976">
    <property type="term" value="F:transcription cis-regulatory region binding"/>
    <property type="evidence" value="ECO:0007669"/>
    <property type="project" value="TreeGrafter"/>
</dbReference>
<feature type="region of interest" description="Disordered" evidence="1">
    <location>
        <begin position="334"/>
        <end position="364"/>
    </location>
</feature>
<protein>
    <recommendedName>
        <fullName evidence="2">BAH domain-containing protein</fullName>
    </recommendedName>
</protein>
<evidence type="ECO:0000313" key="3">
    <source>
        <dbReference type="EMBL" id="CAF0764363.1"/>
    </source>
</evidence>
<feature type="domain" description="BAH" evidence="2">
    <location>
        <begin position="1232"/>
        <end position="1356"/>
    </location>
</feature>
<feature type="region of interest" description="Disordered" evidence="1">
    <location>
        <begin position="132"/>
        <end position="234"/>
    </location>
</feature>
<feature type="compositionally biased region" description="Polar residues" evidence="1">
    <location>
        <begin position="853"/>
        <end position="868"/>
    </location>
</feature>
<feature type="region of interest" description="Disordered" evidence="1">
    <location>
        <begin position="387"/>
        <end position="476"/>
    </location>
</feature>
<feature type="compositionally biased region" description="Polar residues" evidence="1">
    <location>
        <begin position="1113"/>
        <end position="1140"/>
    </location>
</feature>
<feature type="region of interest" description="Disordered" evidence="1">
    <location>
        <begin position="838"/>
        <end position="892"/>
    </location>
</feature>
<feature type="compositionally biased region" description="Polar residues" evidence="1">
    <location>
        <begin position="45"/>
        <end position="54"/>
    </location>
</feature>
<feature type="compositionally biased region" description="Low complexity" evidence="1">
    <location>
        <begin position="393"/>
        <end position="407"/>
    </location>
</feature>
<feature type="compositionally biased region" description="Low complexity" evidence="1">
    <location>
        <begin position="1141"/>
        <end position="1163"/>
    </location>
</feature>
<dbReference type="SMART" id="SM00439">
    <property type="entry name" value="BAH"/>
    <property type="match status" value="1"/>
</dbReference>
<dbReference type="Gene3D" id="2.30.30.490">
    <property type="match status" value="1"/>
</dbReference>
<dbReference type="GO" id="GO:0005677">
    <property type="term" value="C:chromatin silencing complex"/>
    <property type="evidence" value="ECO:0007669"/>
    <property type="project" value="TreeGrafter"/>
</dbReference>
<feature type="compositionally biased region" description="Basic residues" evidence="1">
    <location>
        <begin position="266"/>
        <end position="278"/>
    </location>
</feature>
<dbReference type="GO" id="GO:0045892">
    <property type="term" value="P:negative regulation of DNA-templated transcription"/>
    <property type="evidence" value="ECO:0007669"/>
    <property type="project" value="TreeGrafter"/>
</dbReference>
<feature type="region of interest" description="Disordered" evidence="1">
    <location>
        <begin position="655"/>
        <end position="709"/>
    </location>
</feature>
<feature type="compositionally biased region" description="Polar residues" evidence="1">
    <location>
        <begin position="143"/>
        <end position="154"/>
    </location>
</feature>
<dbReference type="Proteomes" id="UP000682733">
    <property type="component" value="Unassembled WGS sequence"/>
</dbReference>
<evidence type="ECO:0000313" key="5">
    <source>
        <dbReference type="Proteomes" id="UP000682733"/>
    </source>
</evidence>
<feature type="compositionally biased region" description="Low complexity" evidence="1">
    <location>
        <begin position="872"/>
        <end position="892"/>
    </location>
</feature>
<feature type="compositionally biased region" description="Low complexity" evidence="1">
    <location>
        <begin position="1061"/>
        <end position="1077"/>
    </location>
</feature>
<name>A0A8S2GNW6_9BILA</name>
<evidence type="ECO:0000256" key="1">
    <source>
        <dbReference type="SAM" id="MobiDB-lite"/>
    </source>
</evidence>
<evidence type="ECO:0000259" key="2">
    <source>
        <dbReference type="PROSITE" id="PS51038"/>
    </source>
</evidence>
<dbReference type="PROSITE" id="PS51038">
    <property type="entry name" value="BAH"/>
    <property type="match status" value="1"/>
</dbReference>
<feature type="region of interest" description="Disordered" evidence="1">
    <location>
        <begin position="1049"/>
        <end position="1164"/>
    </location>
</feature>
<organism evidence="4 5">
    <name type="scientific">Didymodactylos carnosus</name>
    <dbReference type="NCBI Taxonomy" id="1234261"/>
    <lineage>
        <taxon>Eukaryota</taxon>
        <taxon>Metazoa</taxon>
        <taxon>Spiralia</taxon>
        <taxon>Gnathifera</taxon>
        <taxon>Rotifera</taxon>
        <taxon>Eurotatoria</taxon>
        <taxon>Bdelloidea</taxon>
        <taxon>Philodinida</taxon>
        <taxon>Philodinidae</taxon>
        <taxon>Didymodactylos</taxon>
    </lineage>
</organism>
<dbReference type="GO" id="GO:0003682">
    <property type="term" value="F:chromatin binding"/>
    <property type="evidence" value="ECO:0007669"/>
    <property type="project" value="InterPro"/>
</dbReference>
<dbReference type="InterPro" id="IPR053032">
    <property type="entry name" value="BAH_domain-containing"/>
</dbReference>
<feature type="compositionally biased region" description="Pro residues" evidence="1">
    <location>
        <begin position="697"/>
        <end position="707"/>
    </location>
</feature>
<feature type="compositionally biased region" description="Low complexity" evidence="1">
    <location>
        <begin position="55"/>
        <end position="69"/>
    </location>
</feature>
<comment type="caution">
    <text evidence="4">The sequence shown here is derived from an EMBL/GenBank/DDBJ whole genome shotgun (WGS) entry which is preliminary data.</text>
</comment>
<evidence type="ECO:0000313" key="4">
    <source>
        <dbReference type="EMBL" id="CAF3544351.1"/>
    </source>
</evidence>
<feature type="compositionally biased region" description="Polar residues" evidence="1">
    <location>
        <begin position="424"/>
        <end position="463"/>
    </location>
</feature>
<feature type="region of interest" description="Disordered" evidence="1">
    <location>
        <begin position="259"/>
        <end position="286"/>
    </location>
</feature>
<dbReference type="InterPro" id="IPR043151">
    <property type="entry name" value="BAH_sf"/>
</dbReference>
<feature type="region of interest" description="Disordered" evidence="1">
    <location>
        <begin position="1"/>
        <end position="94"/>
    </location>
</feature>
<feature type="compositionally biased region" description="Basic residues" evidence="1">
    <location>
        <begin position="155"/>
        <end position="168"/>
    </location>
</feature>
<dbReference type="InterPro" id="IPR001025">
    <property type="entry name" value="BAH_dom"/>
</dbReference>
<dbReference type="EMBL" id="CAJOBA010000604">
    <property type="protein sequence ID" value="CAF3544351.1"/>
    <property type="molecule type" value="Genomic_DNA"/>
</dbReference>
<gene>
    <name evidence="3" type="ORF">OVA965_LOCUS2728</name>
    <name evidence="4" type="ORF">TMI583_LOCUS2727</name>
</gene>
<feature type="compositionally biased region" description="Low complexity" evidence="1">
    <location>
        <begin position="544"/>
        <end position="603"/>
    </location>
</feature>
<proteinExistence type="predicted"/>
<dbReference type="EMBL" id="CAJNOK010000604">
    <property type="protein sequence ID" value="CAF0764363.1"/>
    <property type="molecule type" value="Genomic_DNA"/>
</dbReference>
<dbReference type="PANTHER" id="PTHR46576">
    <property type="entry name" value="BROMO ADJACENT HOMOLOGY DOMAIN-CONTAINING 1 PROTEIN"/>
    <property type="match status" value="1"/>
</dbReference>
<sequence length="1449" mass="160182">MSQRARHTAAGAASRNKTKSTQRKTRSTRNNPIQKKASRVAQKKSPAQRQLTKRSSTTTTNASTTTATSPSLFVRQSRKKPSNSSPSNRYKNKRQAVLRAETLLVYCSNVLSSSNEEKRDSHIDDTLSAATATIKTNKRGRAKSTNSSPQSKNINVKRKKKSIPKKTKSSVPIKRNRKEAPSLLPSPLQQKRGNRKKKLVVVEENKSETNVLDNDDESYQHGNASADDYNSDAQHETKIELKPNLRQKKKTVEKLVTNKTTNKQKQAAKAKTRKKRGLVKTTAKSNDDLNVNTRTKREASLKASAMIMQQNEIERSRFNYILADTLTNTAAEQVAAAKRRRRQSTKDNSPHIESITQSVEDNDMNTDAVSVKRELALPAAVPTAQIVLPPPLSSSTPLRKPSPSSLSMNKFKFNVPHVPPPHRPSTNNASTKTEYAQSTPDSKTTALKKQTVTIPPSNVQNLQSSSSSSSTTTPASALKYPTLTENILAEHDRIHGTTPPYHTTRRDNVIRWAQELLSYSNERLSPPFPSEQVPLESFHVPLRSTTTSSDQQLQQQQPIRMSQNSNSNQSTNNNNGGHTGSIAASTSTTLAGTGTATTGGSTTINNDNSKSSVNHISAVERKKPATTTNRQPINTTNVTFPNKVVVQSLPPATSLQSIPTSTVAGTTSSCSHPQSFDHSTSNLSPTIHPENKFSLLAPPPPPSPLPPGGTTNLPVQSPYPTGATFPLDLHQFFPLLSCWQYPAWTFQPPPSVTGCIIQTPPPVQVVQQPTVNVVVKSLVPLKTTSTTAAAPSFTTTDKKQKHDASVKTVKTKQVNDTTPKLEVKSKGLTKDHHYHLHTHHHHHYNHAAKKKQTLPTSSHPTSTATNILHNIPSPSLLKSSNTTTTTTVPLSPQKQSIKSTIVKNEQLVETKTILPLSVNNVVQKQQQSKNILYHNLINNRQSMLSYHSSPQPYSNNDNNEALNFSIKHLSKDKMASEQQETCTKKLALSKSHTTTTISGSKALTVTSDSSKSTNVNDCLNERPLPYTINSIISSSNSNGKVLTISDKRSPFDQVRGTPAHSLGSSSLSQQQSKHLSSTNTSSLIQPIISPVSNILGDSPKKKTERRGRKRRSISATSAITTFGGDFNSTTPKTTIMSPVKSSRATRANSSSTTMTTTSTPIRSKSTCAVDLSSKHAQSPSSGSTNIAKKRRKFVSKWILSGTSEMKLVPRNPERPPVYRECYPSIQHRTQNDIIQSQDCVLLRPENHTKGATPYLAKVKWFWEEKETGEILMSLIWYYHPEHTDLSPRIKEHFQPNEVLASKYWDTVSVACIEDKCYVLTLNEYCRYRVREKLNIPQPWLFESDTIKQLKSILTCSPLSPSFSTNPPDTVEQQDSHKEKEKQIETTICRLLPSKSVDNQNIFFCRYVYDFRQKRILKNPNINNNPSITNNNISSMITTSNTSLISSISV</sequence>
<dbReference type="PANTHER" id="PTHR46576:SF1">
    <property type="entry name" value="BROMO ADJACENT HOMOLOGY DOMAIN-CONTAINING 1 PROTEIN"/>
    <property type="match status" value="1"/>
</dbReference>
<accession>A0A8S2GNW6</accession>
<dbReference type="Proteomes" id="UP000677228">
    <property type="component" value="Unassembled WGS sequence"/>
</dbReference>
<feature type="compositionally biased region" description="Basic residues" evidence="1">
    <location>
        <begin position="1102"/>
        <end position="1112"/>
    </location>
</feature>